<evidence type="ECO:0000313" key="1">
    <source>
        <dbReference type="EMBL" id="KAI9449801.1"/>
    </source>
</evidence>
<organism evidence="1 2">
    <name type="scientific">Russula earlei</name>
    <dbReference type="NCBI Taxonomy" id="71964"/>
    <lineage>
        <taxon>Eukaryota</taxon>
        <taxon>Fungi</taxon>
        <taxon>Dikarya</taxon>
        <taxon>Basidiomycota</taxon>
        <taxon>Agaricomycotina</taxon>
        <taxon>Agaricomycetes</taxon>
        <taxon>Russulales</taxon>
        <taxon>Russulaceae</taxon>
        <taxon>Russula</taxon>
    </lineage>
</organism>
<sequence>MRTSVFVIFCLTVGIAPSFTMHMPQNLYSLDSPVSWHYVVTRRPHRVASSASRSGSRVSSEVPPPAYDQFGSRVSSEVPPPAYDQLVPNRVPSSTSHGVSQSRDPSTRGSADYASFRSPPTRRPPPTLPRPTSPPPPYPGPPSPVPNRDSSSASNEIPSVLNRVTSPASQRHSTSDSSASRRYVHLFKLSLLPEVDFALQKNPSVLE</sequence>
<dbReference type="Proteomes" id="UP001207468">
    <property type="component" value="Unassembled WGS sequence"/>
</dbReference>
<reference evidence="1" key="1">
    <citation type="submission" date="2021-03" db="EMBL/GenBank/DDBJ databases">
        <title>Evolutionary priming and transition to the ectomycorrhizal habit in an iconic lineage of mushroom-forming fungi: is preadaptation a requirement?</title>
        <authorList>
            <consortium name="DOE Joint Genome Institute"/>
            <person name="Looney B.P."/>
            <person name="Miyauchi S."/>
            <person name="Morin E."/>
            <person name="Drula E."/>
            <person name="Courty P.E."/>
            <person name="Chicoki N."/>
            <person name="Fauchery L."/>
            <person name="Kohler A."/>
            <person name="Kuo A."/>
            <person name="LaButti K."/>
            <person name="Pangilinan J."/>
            <person name="Lipzen A."/>
            <person name="Riley R."/>
            <person name="Andreopoulos W."/>
            <person name="He G."/>
            <person name="Johnson J."/>
            <person name="Barry K.W."/>
            <person name="Grigoriev I.V."/>
            <person name="Nagy L."/>
            <person name="Hibbett D."/>
            <person name="Henrissat B."/>
            <person name="Matheny P.B."/>
            <person name="Labbe J."/>
            <person name="Martin A.F."/>
        </authorList>
    </citation>
    <scope>NUCLEOTIDE SEQUENCE</scope>
    <source>
        <strain evidence="1">BPL698</strain>
    </source>
</reference>
<accession>A0ACC0TUP7</accession>
<proteinExistence type="predicted"/>
<name>A0ACC0TUP7_9AGAM</name>
<evidence type="ECO:0000313" key="2">
    <source>
        <dbReference type="Proteomes" id="UP001207468"/>
    </source>
</evidence>
<dbReference type="EMBL" id="JAGFNK010000471">
    <property type="protein sequence ID" value="KAI9449801.1"/>
    <property type="molecule type" value="Genomic_DNA"/>
</dbReference>
<protein>
    <submittedName>
        <fullName evidence="1">Uncharacterized protein</fullName>
    </submittedName>
</protein>
<comment type="caution">
    <text evidence="1">The sequence shown here is derived from an EMBL/GenBank/DDBJ whole genome shotgun (WGS) entry which is preliminary data.</text>
</comment>
<keyword evidence="2" id="KW-1185">Reference proteome</keyword>
<gene>
    <name evidence="1" type="ORF">F5148DRAFT_1291235</name>
</gene>